<reference evidence="1 2" key="1">
    <citation type="submission" date="2020-03" db="EMBL/GenBank/DDBJ databases">
        <title>Whole genome shotgun sequence of Phytohabitans rumicis NBRC 108638.</title>
        <authorList>
            <person name="Komaki H."/>
            <person name="Tamura T."/>
        </authorList>
    </citation>
    <scope>NUCLEOTIDE SEQUENCE [LARGE SCALE GENOMIC DNA]</scope>
    <source>
        <strain evidence="1 2">NBRC 108638</strain>
    </source>
</reference>
<dbReference type="Proteomes" id="UP000482960">
    <property type="component" value="Unassembled WGS sequence"/>
</dbReference>
<protein>
    <submittedName>
        <fullName evidence="1">Uncharacterized protein</fullName>
    </submittedName>
</protein>
<gene>
    <name evidence="1" type="ORF">Prum_069690</name>
</gene>
<name>A0A6V8LGX5_9ACTN</name>
<dbReference type="AlphaFoldDB" id="A0A6V8LGX5"/>
<dbReference type="EMBL" id="BLPG01000001">
    <property type="protein sequence ID" value="GFJ93327.1"/>
    <property type="molecule type" value="Genomic_DNA"/>
</dbReference>
<proteinExistence type="predicted"/>
<comment type="caution">
    <text evidence="1">The sequence shown here is derived from an EMBL/GenBank/DDBJ whole genome shotgun (WGS) entry which is preliminary data.</text>
</comment>
<reference evidence="1 2" key="2">
    <citation type="submission" date="2020-03" db="EMBL/GenBank/DDBJ databases">
        <authorList>
            <person name="Ichikawa N."/>
            <person name="Kimura A."/>
            <person name="Kitahashi Y."/>
            <person name="Uohara A."/>
        </authorList>
    </citation>
    <scope>NUCLEOTIDE SEQUENCE [LARGE SCALE GENOMIC DNA]</scope>
    <source>
        <strain evidence="1 2">NBRC 108638</strain>
    </source>
</reference>
<accession>A0A6V8LGX5</accession>
<evidence type="ECO:0000313" key="1">
    <source>
        <dbReference type="EMBL" id="GFJ93327.1"/>
    </source>
</evidence>
<evidence type="ECO:0000313" key="2">
    <source>
        <dbReference type="Proteomes" id="UP000482960"/>
    </source>
</evidence>
<keyword evidence="2" id="KW-1185">Reference proteome</keyword>
<sequence>MSHPTHTPTVQSPTLRLGQQVHVNARASWLPATITSIAPVRVGVHYHIATPLTPLVAPWLIRPAAGIRLQPVHLLAVSDQVVAYDGAIHVICAPPWQGRDGWWVITLDNGETAVLPPRAVLRLTDPGGDDA</sequence>
<organism evidence="1 2">
    <name type="scientific">Phytohabitans rumicis</name>
    <dbReference type="NCBI Taxonomy" id="1076125"/>
    <lineage>
        <taxon>Bacteria</taxon>
        <taxon>Bacillati</taxon>
        <taxon>Actinomycetota</taxon>
        <taxon>Actinomycetes</taxon>
        <taxon>Micromonosporales</taxon>
        <taxon>Micromonosporaceae</taxon>
    </lineage>
</organism>
<dbReference type="RefSeq" id="WP_173079985.1">
    <property type="nucleotide sequence ID" value="NZ_BAABJB010000055.1"/>
</dbReference>